<evidence type="ECO:0000259" key="1">
    <source>
        <dbReference type="PROSITE" id="PS50181"/>
    </source>
</evidence>
<dbReference type="InterPro" id="IPR006527">
    <property type="entry name" value="F-box-assoc_dom_typ1"/>
</dbReference>
<sequence>MDKLIDDLLIQILLRLPLIALVRFKCVCKSWYSIITSSSFIDKRFLFNHNNNTHRYVLIHSSTATAEPSFTNVDVLRYDTLHRVGLATVVVETPRFPPAPFPLIDNRFTNINVEGSCNGLLSVSVLGSDRYDIIERLIWNPATAETKVVPTSLYSSQQGDNPTQICGIGLGFDAENNDYRVVFIHRFMEGFPQSMEMEVYSLKSDTWRLLPSLMLLIDMVCAGTGALTNNNGMYSWLTVNERDDNGAFLQDTLKGEIVSFEMSSEVIIRTCLPDDITNPLDYVNYIMVYDGSLAIASRIKIDGSSFDGEDYEIWVLRELGVQYSWSKLFSIGPIQNTIQCLGFWKDDGGYYKMFFELDIENDPPTLARRDAKLSLHDHLTEQTLDLPVFGIGMTMWNYQDSLVSIKYAHTISN</sequence>
<dbReference type="Pfam" id="PF00646">
    <property type="entry name" value="F-box"/>
    <property type="match status" value="1"/>
</dbReference>
<organism evidence="2 3">
    <name type="scientific">Rhamnella rubrinervis</name>
    <dbReference type="NCBI Taxonomy" id="2594499"/>
    <lineage>
        <taxon>Eukaryota</taxon>
        <taxon>Viridiplantae</taxon>
        <taxon>Streptophyta</taxon>
        <taxon>Embryophyta</taxon>
        <taxon>Tracheophyta</taxon>
        <taxon>Spermatophyta</taxon>
        <taxon>Magnoliopsida</taxon>
        <taxon>eudicotyledons</taxon>
        <taxon>Gunneridae</taxon>
        <taxon>Pentapetalae</taxon>
        <taxon>rosids</taxon>
        <taxon>fabids</taxon>
        <taxon>Rosales</taxon>
        <taxon>Rhamnaceae</taxon>
        <taxon>rhamnoid group</taxon>
        <taxon>Rhamneae</taxon>
        <taxon>Rhamnella</taxon>
    </lineage>
</organism>
<gene>
    <name evidence="2" type="ORF">FNV43_RR05039</name>
</gene>
<dbReference type="Proteomes" id="UP000796880">
    <property type="component" value="Unassembled WGS sequence"/>
</dbReference>
<proteinExistence type="predicted"/>
<dbReference type="SMART" id="SM00256">
    <property type="entry name" value="FBOX"/>
    <property type="match status" value="1"/>
</dbReference>
<feature type="domain" description="F-box" evidence="1">
    <location>
        <begin position="1"/>
        <end position="44"/>
    </location>
</feature>
<dbReference type="OrthoDB" id="1148086at2759"/>
<dbReference type="NCBIfam" id="TIGR01640">
    <property type="entry name" value="F_box_assoc_1"/>
    <property type="match status" value="1"/>
</dbReference>
<keyword evidence="3" id="KW-1185">Reference proteome</keyword>
<dbReference type="PROSITE" id="PS50181">
    <property type="entry name" value="FBOX"/>
    <property type="match status" value="1"/>
</dbReference>
<evidence type="ECO:0000313" key="3">
    <source>
        <dbReference type="Proteomes" id="UP000796880"/>
    </source>
</evidence>
<dbReference type="CDD" id="cd22157">
    <property type="entry name" value="F-box_AtFBW1-like"/>
    <property type="match status" value="1"/>
</dbReference>
<protein>
    <recommendedName>
        <fullName evidence="1">F-box domain-containing protein</fullName>
    </recommendedName>
</protein>
<dbReference type="PANTHER" id="PTHR31672">
    <property type="entry name" value="BNACNNG10540D PROTEIN"/>
    <property type="match status" value="1"/>
</dbReference>
<dbReference type="InterPro" id="IPR017451">
    <property type="entry name" value="F-box-assoc_interact_dom"/>
</dbReference>
<dbReference type="InterPro" id="IPR001810">
    <property type="entry name" value="F-box_dom"/>
</dbReference>
<comment type="caution">
    <text evidence="2">The sequence shown here is derived from an EMBL/GenBank/DDBJ whole genome shotgun (WGS) entry which is preliminary data.</text>
</comment>
<dbReference type="InterPro" id="IPR050796">
    <property type="entry name" value="SCF_F-box_component"/>
</dbReference>
<dbReference type="Gene3D" id="1.20.1280.50">
    <property type="match status" value="1"/>
</dbReference>
<dbReference type="Pfam" id="PF07734">
    <property type="entry name" value="FBA_1"/>
    <property type="match status" value="1"/>
</dbReference>
<dbReference type="EMBL" id="VOIH02000002">
    <property type="protein sequence ID" value="KAF3454591.1"/>
    <property type="molecule type" value="Genomic_DNA"/>
</dbReference>
<name>A0A8K0HKN0_9ROSA</name>
<accession>A0A8K0HKN0</accession>
<dbReference type="PANTHER" id="PTHR31672:SF13">
    <property type="entry name" value="F-BOX PROTEIN CPR30-LIKE"/>
    <property type="match status" value="1"/>
</dbReference>
<reference evidence="2" key="1">
    <citation type="submission" date="2020-03" db="EMBL/GenBank/DDBJ databases">
        <title>A high-quality chromosome-level genome assembly of a woody plant with both climbing and erect habits, Rhamnella rubrinervis.</title>
        <authorList>
            <person name="Lu Z."/>
            <person name="Yang Y."/>
            <person name="Zhu X."/>
            <person name="Sun Y."/>
        </authorList>
    </citation>
    <scope>NUCLEOTIDE SEQUENCE</scope>
    <source>
        <strain evidence="2">BYM</strain>
        <tissue evidence="2">Leaf</tissue>
    </source>
</reference>
<dbReference type="AlphaFoldDB" id="A0A8K0HKN0"/>
<evidence type="ECO:0000313" key="2">
    <source>
        <dbReference type="EMBL" id="KAF3454591.1"/>
    </source>
</evidence>
<dbReference type="SUPFAM" id="SSF81383">
    <property type="entry name" value="F-box domain"/>
    <property type="match status" value="1"/>
</dbReference>
<dbReference type="InterPro" id="IPR036047">
    <property type="entry name" value="F-box-like_dom_sf"/>
</dbReference>